<keyword evidence="5 8" id="KW-1133">Transmembrane helix</keyword>
<feature type="transmembrane region" description="Helical" evidence="8">
    <location>
        <begin position="501"/>
        <end position="523"/>
    </location>
</feature>
<evidence type="ECO:0000256" key="6">
    <source>
        <dbReference type="ARBA" id="ARBA00023136"/>
    </source>
</evidence>
<reference evidence="9" key="2">
    <citation type="submission" date="2023-01" db="EMBL/GenBank/DDBJ databases">
        <authorList>
            <person name="Sun Q."/>
            <person name="Evtushenko L."/>
        </authorList>
    </citation>
    <scope>NUCLEOTIDE SEQUENCE</scope>
    <source>
        <strain evidence="9">VKM Ac-1401</strain>
    </source>
</reference>
<evidence type="ECO:0000256" key="4">
    <source>
        <dbReference type="ARBA" id="ARBA00022692"/>
    </source>
</evidence>
<proteinExistence type="inferred from homology"/>
<dbReference type="CDD" id="cd13127">
    <property type="entry name" value="MATE_tuaB_like"/>
    <property type="match status" value="1"/>
</dbReference>
<feature type="transmembrane region" description="Helical" evidence="8">
    <location>
        <begin position="385"/>
        <end position="406"/>
    </location>
</feature>
<gene>
    <name evidence="9" type="ORF">GCM10017584_09770</name>
</gene>
<dbReference type="PANTHER" id="PTHR30250">
    <property type="entry name" value="PST FAMILY PREDICTED COLANIC ACID TRANSPORTER"/>
    <property type="match status" value="1"/>
</dbReference>
<feature type="compositionally biased region" description="Gly residues" evidence="7">
    <location>
        <begin position="46"/>
        <end position="58"/>
    </location>
</feature>
<feature type="transmembrane region" description="Helical" evidence="8">
    <location>
        <begin position="472"/>
        <end position="495"/>
    </location>
</feature>
<dbReference type="InterPro" id="IPR050833">
    <property type="entry name" value="Poly_Biosynth_Transport"/>
</dbReference>
<dbReference type="AlphaFoldDB" id="A0A9W6LYP5"/>
<comment type="caution">
    <text evidence="9">The sequence shown here is derived from an EMBL/GenBank/DDBJ whole genome shotgun (WGS) entry which is preliminary data.</text>
</comment>
<evidence type="ECO:0000313" key="10">
    <source>
        <dbReference type="Proteomes" id="UP001142372"/>
    </source>
</evidence>
<evidence type="ECO:0000256" key="8">
    <source>
        <dbReference type="SAM" id="Phobius"/>
    </source>
</evidence>
<evidence type="ECO:0000256" key="1">
    <source>
        <dbReference type="ARBA" id="ARBA00004651"/>
    </source>
</evidence>
<comment type="similarity">
    <text evidence="2">Belongs to the polysaccharide synthase family.</text>
</comment>
<keyword evidence="6 8" id="KW-0472">Membrane</keyword>
<feature type="transmembrane region" description="Helical" evidence="8">
    <location>
        <begin position="142"/>
        <end position="166"/>
    </location>
</feature>
<accession>A0A9W6LYP5</accession>
<dbReference type="Proteomes" id="UP001142372">
    <property type="component" value="Unassembled WGS sequence"/>
</dbReference>
<keyword evidence="10" id="KW-1185">Reference proteome</keyword>
<evidence type="ECO:0000256" key="3">
    <source>
        <dbReference type="ARBA" id="ARBA00022475"/>
    </source>
</evidence>
<feature type="region of interest" description="Disordered" evidence="7">
    <location>
        <begin position="43"/>
        <end position="62"/>
    </location>
</feature>
<evidence type="ECO:0000256" key="7">
    <source>
        <dbReference type="SAM" id="MobiDB-lite"/>
    </source>
</evidence>
<name>A0A9W6LYP5_9MICO</name>
<protein>
    <submittedName>
        <fullName evidence="9">Lipopolysaccharide biosynthesis protein</fullName>
    </submittedName>
</protein>
<evidence type="ECO:0000256" key="5">
    <source>
        <dbReference type="ARBA" id="ARBA00022989"/>
    </source>
</evidence>
<sequence length="543" mass="56066">MTPPIDPETIGDAADFAGATPAEEAATEFAELSSAALAADGPAVGSSGGGTGGTGGTGPVAPRLGTQAARGAAVTLAAQGGKVLVQVVSVVVLARLLSPHEYGLIAMVLAIIGIGELFRDFGLSSAAIQATTLSRGQRDNLFWVNAAIGLVLSVLVFFGAGLIAAAFGQPELVPISHALSLTFLINGLGTQYRADLVRRLKFSSVAAADIIAPAVALAVAIGGALLGWGYWALVAQQLGQALVLLIVLVTAAGWLPRLPRRGEPIGAFLAFGWNMLASQLVSYISNNVDNILVGIRFGPASLGLYSRAFQLLMTPLNQVRIPLTTVALPVFSRLKDERERFADWLCRGQLALGYTIVAGLALVAGAAEPVTELLLGQQWLDAAPILRLFAIAGIFQILAFVGYWVYVARALTGDLLRYSLVSAAIKIVCIAIGSFGGVLGIAIAYAIAPAISWPISLWWLSRRTSIPTARLYAGAGRVLALAALAAGAAGGSAWLSGELPAVVQVVAAALGCAAVYALAALVIPVVRRDLAGVFAAARMVRRH</sequence>
<feature type="transmembrane region" description="Helical" evidence="8">
    <location>
        <begin position="237"/>
        <end position="255"/>
    </location>
</feature>
<organism evidence="9 10">
    <name type="scientific">Leifsonia poae</name>
    <dbReference type="NCBI Taxonomy" id="110933"/>
    <lineage>
        <taxon>Bacteria</taxon>
        <taxon>Bacillati</taxon>
        <taxon>Actinomycetota</taxon>
        <taxon>Actinomycetes</taxon>
        <taxon>Micrococcales</taxon>
        <taxon>Microbacteriaceae</taxon>
        <taxon>Leifsonia</taxon>
    </lineage>
</organism>
<reference evidence="9" key="1">
    <citation type="journal article" date="2014" name="Int. J. Syst. Evol. Microbiol.">
        <title>Complete genome sequence of Corynebacterium casei LMG S-19264T (=DSM 44701T), isolated from a smear-ripened cheese.</title>
        <authorList>
            <consortium name="US DOE Joint Genome Institute (JGI-PGF)"/>
            <person name="Walter F."/>
            <person name="Albersmeier A."/>
            <person name="Kalinowski J."/>
            <person name="Ruckert C."/>
        </authorList>
    </citation>
    <scope>NUCLEOTIDE SEQUENCE</scope>
    <source>
        <strain evidence="9">VKM Ac-1401</strain>
    </source>
</reference>
<dbReference type="PANTHER" id="PTHR30250:SF10">
    <property type="entry name" value="LIPOPOLYSACCHARIDE BIOSYNTHESIS PROTEIN WZXC"/>
    <property type="match status" value="1"/>
</dbReference>
<feature type="transmembrane region" description="Helical" evidence="8">
    <location>
        <begin position="210"/>
        <end position="231"/>
    </location>
</feature>
<feature type="transmembrane region" description="Helical" evidence="8">
    <location>
        <begin position="418"/>
        <end position="436"/>
    </location>
</feature>
<dbReference type="Pfam" id="PF13440">
    <property type="entry name" value="Polysacc_synt_3"/>
    <property type="match status" value="1"/>
</dbReference>
<evidence type="ECO:0000313" key="9">
    <source>
        <dbReference type="EMBL" id="GLJ75403.1"/>
    </source>
</evidence>
<feature type="transmembrane region" description="Helical" evidence="8">
    <location>
        <begin position="344"/>
        <end position="365"/>
    </location>
</feature>
<evidence type="ECO:0000256" key="2">
    <source>
        <dbReference type="ARBA" id="ARBA00007430"/>
    </source>
</evidence>
<comment type="subcellular location">
    <subcellularLocation>
        <location evidence="1">Cell membrane</location>
        <topology evidence="1">Multi-pass membrane protein</topology>
    </subcellularLocation>
</comment>
<dbReference type="EMBL" id="BSEN01000003">
    <property type="protein sequence ID" value="GLJ75403.1"/>
    <property type="molecule type" value="Genomic_DNA"/>
</dbReference>
<keyword evidence="3" id="KW-1003">Cell membrane</keyword>
<dbReference type="GO" id="GO:0005886">
    <property type="term" value="C:plasma membrane"/>
    <property type="evidence" value="ECO:0007669"/>
    <property type="project" value="UniProtKB-SubCell"/>
</dbReference>
<keyword evidence="4 8" id="KW-0812">Transmembrane</keyword>
<feature type="transmembrane region" description="Helical" evidence="8">
    <location>
        <begin position="442"/>
        <end position="460"/>
    </location>
</feature>
<feature type="transmembrane region" description="Helical" evidence="8">
    <location>
        <begin position="172"/>
        <end position="189"/>
    </location>
</feature>